<keyword evidence="1" id="KW-0175">Coiled coil</keyword>
<accession>A0AAT9J877</accession>
<reference evidence="2" key="2">
    <citation type="submission" date="2024-05" db="EMBL/GenBank/DDBJ databases">
        <authorList>
            <person name="Matrishin C.B."/>
            <person name="Kauffman K.M."/>
        </authorList>
    </citation>
    <scope>NUCLEOTIDE SEQUENCE</scope>
</reference>
<sequence>MLQRLQPDLEGVFFGFNFAEKASGKMANKTFVLHDETVNTYGFRMLTDGANLAEFRKNPVMLLDHMDWKLPIGRWENIRKEGGKILADAVFDMRDPNAAEVARKVDENFIRMASIGAWPPEEKTDDLLYKLPGQTGPTVTRWTVREASIVTIGANHNALAFYDRETGKLLDLTDQREVVKLMDNVKPTNKRSMSELTQILRLSDGASEQDVTAAVKALASDNERLRSENKTLSDAVTKHNDERKKKEKEEAIALVDAAVRDGRINADGKDTYLRFFDKDFESAKKALAAIPVRSRVTAHIQGGAGASATELSDLSGKSWDELDKANKLTLLHDSYPDLYAQKFEERFGCKPTNV</sequence>
<feature type="coiled-coil region" evidence="1">
    <location>
        <begin position="215"/>
        <end position="249"/>
    </location>
</feature>
<keyword evidence="2" id="KW-0645">Protease</keyword>
<evidence type="ECO:0000256" key="1">
    <source>
        <dbReference type="SAM" id="Coils"/>
    </source>
</evidence>
<dbReference type="EMBL" id="BK068093">
    <property type="protein sequence ID" value="DBA55128.1"/>
    <property type="molecule type" value="Genomic_DNA"/>
</dbReference>
<organism evidence="2">
    <name type="scientific">Porphyromonas phage phage012a_381OKJP</name>
    <dbReference type="NCBI Taxonomy" id="3154102"/>
    <lineage>
        <taxon>Viruses</taxon>
        <taxon>Duplodnaviria</taxon>
        <taxon>Heunggongvirae</taxon>
        <taxon>Uroviricota</taxon>
        <taxon>Caudoviricetes</taxon>
        <taxon>Alisviridae</taxon>
        <taxon>Honmavirus</taxon>
        <taxon>Honmavirus pging00G</taxon>
    </lineage>
</organism>
<dbReference type="GO" id="GO:0008233">
    <property type="term" value="F:peptidase activity"/>
    <property type="evidence" value="ECO:0007669"/>
    <property type="project" value="UniProtKB-KW"/>
</dbReference>
<reference evidence="2" key="1">
    <citation type="journal article" date="2023" name="Microbiome">
        <title>Phages are unrecognized players in the ecology of the oral pathogen Porphyromonas gingivalis.</title>
        <authorList>
            <person name="Matrishin C.B."/>
            <person name="Haase E.M."/>
            <person name="Dewhirst F.E."/>
            <person name="Mark Welch J.L."/>
            <person name="Miranda-Sanchez F."/>
            <person name="Chen T."/>
            <person name="MacFarland D.C."/>
            <person name="Kauffman K.M."/>
        </authorList>
    </citation>
    <scope>NUCLEOTIDE SEQUENCE</scope>
</reference>
<name>A0AAT9J877_9CAUD</name>
<protein>
    <submittedName>
        <fullName evidence="2">Prohead protease</fullName>
    </submittedName>
</protein>
<keyword evidence="2" id="KW-0378">Hydrolase</keyword>
<evidence type="ECO:0000313" key="2">
    <source>
        <dbReference type="EMBL" id="DBA55128.1"/>
    </source>
</evidence>
<dbReference type="GO" id="GO:0006508">
    <property type="term" value="P:proteolysis"/>
    <property type="evidence" value="ECO:0007669"/>
    <property type="project" value="UniProtKB-KW"/>
</dbReference>
<proteinExistence type="predicted"/>